<evidence type="ECO:0000256" key="2">
    <source>
        <dbReference type="ARBA" id="ARBA00022649"/>
    </source>
</evidence>
<keyword evidence="2" id="KW-1277">Toxin-antitoxin system</keyword>
<keyword evidence="4" id="KW-1185">Reference proteome</keyword>
<dbReference type="PANTHER" id="PTHR33755">
    <property type="entry name" value="TOXIN PARE1-RELATED"/>
    <property type="match status" value="1"/>
</dbReference>
<dbReference type="AlphaFoldDB" id="B1ZY22"/>
<evidence type="ECO:0000313" key="4">
    <source>
        <dbReference type="Proteomes" id="UP000007013"/>
    </source>
</evidence>
<dbReference type="InterPro" id="IPR051803">
    <property type="entry name" value="TA_system_RelE-like_toxin"/>
</dbReference>
<sequence>MPAVVRPTSAACADLLAAHDWYEHQSPGLGKDFVRMADAAFAGITRQPLLFPPVHRGLRRVLLRRFPYAVYYRVDDDAIRVIAVLHTAMDLGRLGER</sequence>
<reference evidence="3 4" key="1">
    <citation type="journal article" date="2011" name="J. Bacteriol.">
        <title>Genome sequence of the verrucomicrobium Opitutus terrae PB90-1, an abundant inhabitant of rice paddy soil ecosystems.</title>
        <authorList>
            <person name="van Passel M.W."/>
            <person name="Kant R."/>
            <person name="Palva A."/>
            <person name="Copeland A."/>
            <person name="Lucas S."/>
            <person name="Lapidus A."/>
            <person name="Glavina del Rio T."/>
            <person name="Pitluck S."/>
            <person name="Goltsman E."/>
            <person name="Clum A."/>
            <person name="Sun H."/>
            <person name="Schmutz J."/>
            <person name="Larimer F.W."/>
            <person name="Land M.L."/>
            <person name="Hauser L."/>
            <person name="Kyrpides N."/>
            <person name="Mikhailova N."/>
            <person name="Richardson P.P."/>
            <person name="Janssen P.H."/>
            <person name="de Vos W.M."/>
            <person name="Smidt H."/>
        </authorList>
    </citation>
    <scope>NUCLEOTIDE SEQUENCE [LARGE SCALE GENOMIC DNA]</scope>
    <source>
        <strain evidence="4">DSM 11246 / JCM 15787 / PB90-1</strain>
    </source>
</reference>
<dbReference type="STRING" id="452637.Oter_1938"/>
<evidence type="ECO:0000256" key="1">
    <source>
        <dbReference type="ARBA" id="ARBA00006226"/>
    </source>
</evidence>
<dbReference type="InterPro" id="IPR035093">
    <property type="entry name" value="RelE/ParE_toxin_dom_sf"/>
</dbReference>
<accession>B1ZY22</accession>
<proteinExistence type="inferred from homology"/>
<dbReference type="RefSeq" id="WP_012374758.1">
    <property type="nucleotide sequence ID" value="NC_010571.1"/>
</dbReference>
<comment type="similarity">
    <text evidence="1">Belongs to the RelE toxin family.</text>
</comment>
<dbReference type="eggNOG" id="COG3668">
    <property type="taxonomic scope" value="Bacteria"/>
</dbReference>
<dbReference type="Pfam" id="PF05016">
    <property type="entry name" value="ParE_toxin"/>
    <property type="match status" value="1"/>
</dbReference>
<dbReference type="PANTHER" id="PTHR33755:SF8">
    <property type="entry name" value="TOXIN PARE2"/>
    <property type="match status" value="1"/>
</dbReference>
<dbReference type="Gene3D" id="3.30.2310.20">
    <property type="entry name" value="RelE-like"/>
    <property type="match status" value="1"/>
</dbReference>
<protein>
    <submittedName>
        <fullName evidence="3">Plasmid stabilization system</fullName>
    </submittedName>
</protein>
<evidence type="ECO:0000313" key="3">
    <source>
        <dbReference type="EMBL" id="ACB75221.1"/>
    </source>
</evidence>
<dbReference type="KEGG" id="ote:Oter_1938"/>
<gene>
    <name evidence="3" type="ordered locus">Oter_1938</name>
</gene>
<dbReference type="OrthoDB" id="199685at2"/>
<dbReference type="HOGENOM" id="CLU_147162_7_0_0"/>
<name>B1ZY22_OPITP</name>
<dbReference type="InterPro" id="IPR007712">
    <property type="entry name" value="RelE/ParE_toxin"/>
</dbReference>
<dbReference type="EMBL" id="CP001032">
    <property type="protein sequence ID" value="ACB75221.1"/>
    <property type="molecule type" value="Genomic_DNA"/>
</dbReference>
<dbReference type="Proteomes" id="UP000007013">
    <property type="component" value="Chromosome"/>
</dbReference>
<organism evidence="3 4">
    <name type="scientific">Opitutus terrae (strain DSM 11246 / JCM 15787 / PB90-1)</name>
    <dbReference type="NCBI Taxonomy" id="452637"/>
    <lineage>
        <taxon>Bacteria</taxon>
        <taxon>Pseudomonadati</taxon>
        <taxon>Verrucomicrobiota</taxon>
        <taxon>Opitutia</taxon>
        <taxon>Opitutales</taxon>
        <taxon>Opitutaceae</taxon>
        <taxon>Opitutus</taxon>
    </lineage>
</organism>